<comment type="caution">
    <text evidence="2">The sequence shown here is derived from an EMBL/GenBank/DDBJ whole genome shotgun (WGS) entry which is preliminary data.</text>
</comment>
<accession>A0ABN9QU57</accession>
<feature type="compositionally biased region" description="Basic and acidic residues" evidence="1">
    <location>
        <begin position="192"/>
        <end position="202"/>
    </location>
</feature>
<feature type="non-terminal residue" evidence="2">
    <location>
        <position position="250"/>
    </location>
</feature>
<gene>
    <name evidence="2" type="ORF">PCOR1329_LOCUS14953</name>
</gene>
<evidence type="ECO:0000256" key="1">
    <source>
        <dbReference type="SAM" id="MobiDB-lite"/>
    </source>
</evidence>
<sequence>MPDGLLLSGHPTFEPGEPAHLSTADPWSMLEVPARPSSAPVFDPDPSEASAASEGAGYGDVWCHRAPSAPLLDPKGVNLFAFRPDPNSLVSARPLSPGPAPLGGAHAAALAGTPPRRQSAGALRGEGGVQLQGRGSGEGSPSAPFSQLGLRGSPPRGGSAVGSAVGPPLHAAARGGAPVSLGGLAAAPRSDLAPRADLDRPARLTGPRRGRRPSAAASGGRACGGRLRQVADGTPLAGAAARGAAGLAAG</sequence>
<reference evidence="2" key="1">
    <citation type="submission" date="2023-10" db="EMBL/GenBank/DDBJ databases">
        <authorList>
            <person name="Chen Y."/>
            <person name="Shah S."/>
            <person name="Dougan E. K."/>
            <person name="Thang M."/>
            <person name="Chan C."/>
        </authorList>
    </citation>
    <scope>NUCLEOTIDE SEQUENCE [LARGE SCALE GENOMIC DNA]</scope>
</reference>
<feature type="compositionally biased region" description="Low complexity" evidence="1">
    <location>
        <begin position="102"/>
        <end position="115"/>
    </location>
</feature>
<protein>
    <recommendedName>
        <fullName evidence="4">Anaphase-promoting complex subunit 1</fullName>
    </recommendedName>
</protein>
<evidence type="ECO:0000313" key="3">
    <source>
        <dbReference type="Proteomes" id="UP001189429"/>
    </source>
</evidence>
<organism evidence="2 3">
    <name type="scientific">Prorocentrum cordatum</name>
    <dbReference type="NCBI Taxonomy" id="2364126"/>
    <lineage>
        <taxon>Eukaryota</taxon>
        <taxon>Sar</taxon>
        <taxon>Alveolata</taxon>
        <taxon>Dinophyceae</taxon>
        <taxon>Prorocentrales</taxon>
        <taxon>Prorocentraceae</taxon>
        <taxon>Prorocentrum</taxon>
    </lineage>
</organism>
<feature type="region of interest" description="Disordered" evidence="1">
    <location>
        <begin position="1"/>
        <end position="56"/>
    </location>
</feature>
<dbReference type="EMBL" id="CAUYUJ010004489">
    <property type="protein sequence ID" value="CAK0809815.1"/>
    <property type="molecule type" value="Genomic_DNA"/>
</dbReference>
<proteinExistence type="predicted"/>
<keyword evidence="3" id="KW-1185">Reference proteome</keyword>
<feature type="region of interest" description="Disordered" evidence="1">
    <location>
        <begin position="83"/>
        <end position="227"/>
    </location>
</feature>
<evidence type="ECO:0000313" key="2">
    <source>
        <dbReference type="EMBL" id="CAK0809815.1"/>
    </source>
</evidence>
<feature type="compositionally biased region" description="Low complexity" evidence="1">
    <location>
        <begin position="213"/>
        <end position="226"/>
    </location>
</feature>
<name>A0ABN9QU57_9DINO</name>
<feature type="compositionally biased region" description="Gly residues" evidence="1">
    <location>
        <begin position="124"/>
        <end position="138"/>
    </location>
</feature>
<dbReference type="Proteomes" id="UP001189429">
    <property type="component" value="Unassembled WGS sequence"/>
</dbReference>
<evidence type="ECO:0008006" key="4">
    <source>
        <dbReference type="Google" id="ProtNLM"/>
    </source>
</evidence>